<evidence type="ECO:0000256" key="1">
    <source>
        <dbReference type="SAM" id="Coils"/>
    </source>
</evidence>
<gene>
    <name evidence="2" type="ORF">ACFQHK_12050</name>
</gene>
<protein>
    <submittedName>
        <fullName evidence="2">Uncharacterized protein</fullName>
    </submittedName>
</protein>
<evidence type="ECO:0000313" key="3">
    <source>
        <dbReference type="Proteomes" id="UP001596406"/>
    </source>
</evidence>
<keyword evidence="3" id="KW-1185">Reference proteome</keyword>
<proteinExistence type="predicted"/>
<dbReference type="RefSeq" id="WP_304448905.1">
    <property type="nucleotide sequence ID" value="NZ_JARRAH010000001.1"/>
</dbReference>
<dbReference type="Proteomes" id="UP001596406">
    <property type="component" value="Unassembled WGS sequence"/>
</dbReference>
<comment type="caution">
    <text evidence="2">The sequence shown here is derived from an EMBL/GenBank/DDBJ whole genome shotgun (WGS) entry which is preliminary data.</text>
</comment>
<evidence type="ECO:0000313" key="2">
    <source>
        <dbReference type="EMBL" id="MFC6837238.1"/>
    </source>
</evidence>
<feature type="coiled-coil region" evidence="1">
    <location>
        <begin position="110"/>
        <end position="184"/>
    </location>
</feature>
<dbReference type="EMBL" id="JBHSXM010000001">
    <property type="protein sequence ID" value="MFC6837238.1"/>
    <property type="molecule type" value="Genomic_DNA"/>
</dbReference>
<dbReference type="InterPro" id="IPR057178">
    <property type="entry name" value="DUF7856"/>
</dbReference>
<accession>A0ABD5UAM2</accession>
<reference evidence="2 3" key="1">
    <citation type="journal article" date="2019" name="Int. J. Syst. Evol. Microbiol.">
        <title>The Global Catalogue of Microorganisms (GCM) 10K type strain sequencing project: providing services to taxonomists for standard genome sequencing and annotation.</title>
        <authorList>
            <consortium name="The Broad Institute Genomics Platform"/>
            <consortium name="The Broad Institute Genome Sequencing Center for Infectious Disease"/>
            <person name="Wu L."/>
            <person name="Ma J."/>
        </authorList>
    </citation>
    <scope>NUCLEOTIDE SEQUENCE [LARGE SCALE GENOMIC DNA]</scope>
    <source>
        <strain evidence="2 3">PSRA2</strain>
    </source>
</reference>
<name>A0ABD5UAM2_9EURY</name>
<dbReference type="Pfam" id="PF25254">
    <property type="entry name" value="DUF7856"/>
    <property type="match status" value="1"/>
</dbReference>
<keyword evidence="1" id="KW-0175">Coiled coil</keyword>
<organism evidence="2 3">
    <name type="scientific">Halomarina ordinaria</name>
    <dbReference type="NCBI Taxonomy" id="3033939"/>
    <lineage>
        <taxon>Archaea</taxon>
        <taxon>Methanobacteriati</taxon>
        <taxon>Methanobacteriota</taxon>
        <taxon>Stenosarchaea group</taxon>
        <taxon>Halobacteria</taxon>
        <taxon>Halobacteriales</taxon>
        <taxon>Natronomonadaceae</taxon>
        <taxon>Halomarina</taxon>
    </lineage>
</organism>
<sequence>MPGRDDVRVHLRGGTREGRALDLRDVALSVETVARAVRAPGSFVECPPPGPLHDHVGVVRPGTTLRVRTALAAAARSRGLDAPQDAERDRLARRAAAVEREAVAPDRTDATEVRRRLATASERVERLRERVATRRGEVRALREAGDEAAARAAADDLTDVARRLSERETEREAAREEWRALRERRRERYDACEERRRLADRVANLDRAARRHLVERVEGEYRAAVEALPGADPEDPFAVDGPTAALAVLRVGEARAPVVLACDRFASVEAAVAWLDAPALRL</sequence>
<dbReference type="AlphaFoldDB" id="A0ABD5UAM2"/>